<reference evidence="3" key="1">
    <citation type="journal article" date="2017" name="Nat. Microbiol.">
        <title>Global analysis of biosynthetic gene clusters reveals vast potential of secondary metabolite production in Penicillium species.</title>
        <authorList>
            <person name="Nielsen J.C."/>
            <person name="Grijseels S."/>
            <person name="Prigent S."/>
            <person name="Ji B."/>
            <person name="Dainat J."/>
            <person name="Nielsen K.F."/>
            <person name="Frisvad J.C."/>
            <person name="Workman M."/>
            <person name="Nielsen J."/>
        </authorList>
    </citation>
    <scope>NUCLEOTIDE SEQUENCE [LARGE SCALE GENOMIC DNA]</scope>
    <source>
        <strain evidence="3">IBT 31321</strain>
    </source>
</reference>
<comment type="caution">
    <text evidence="2">The sequence shown here is derived from an EMBL/GenBank/DDBJ whole genome shotgun (WGS) entry which is preliminary data.</text>
</comment>
<accession>A0A1V6UVC2</accession>
<evidence type="ECO:0008006" key="4">
    <source>
        <dbReference type="Google" id="ProtNLM"/>
    </source>
</evidence>
<proteinExistence type="predicted"/>
<dbReference type="EMBL" id="MDDG01000004">
    <property type="protein sequence ID" value="OQE42381.1"/>
    <property type="molecule type" value="Genomic_DNA"/>
</dbReference>
<protein>
    <recommendedName>
        <fullName evidence="4">Zn(2)-C6 fungal-type domain-containing protein</fullName>
    </recommendedName>
</protein>
<dbReference type="Proteomes" id="UP000191500">
    <property type="component" value="Unassembled WGS sequence"/>
</dbReference>
<name>A0A1V6UVC2_9EURO</name>
<gene>
    <name evidence="2" type="ORF">PENCOP_c004G00220</name>
</gene>
<dbReference type="AlphaFoldDB" id="A0A1V6UVC2"/>
<evidence type="ECO:0000256" key="1">
    <source>
        <dbReference type="SAM" id="MobiDB-lite"/>
    </source>
</evidence>
<feature type="compositionally biased region" description="Basic and acidic residues" evidence="1">
    <location>
        <begin position="246"/>
        <end position="260"/>
    </location>
</feature>
<evidence type="ECO:0000313" key="3">
    <source>
        <dbReference type="Proteomes" id="UP000191500"/>
    </source>
</evidence>
<keyword evidence="3" id="KW-1185">Reference proteome</keyword>
<sequence>MAQLRSKRKAPGATMPEEDLNPIACELCRQRKCKDSVIANWEATECSYPESGKRGLPLGYLNQLEERLAETESALYGALMTIRSMGPSTTVQIPAKINTASKQKVARMEEWSQLPLRDWPDMERWLTAMSDRFTIEHPSDVDPDTSGSGYAIPVTPTHDKTQILGDQPHSGLVSYAWPPRDNRVSLRSSYDAPQTHPGVMSSPVYFEHQVAMRPEPVPSSGSPRDEIIGDEDAISVSVDANAAARARVETGRPSKAEELSHNNPSLYF</sequence>
<feature type="region of interest" description="Disordered" evidence="1">
    <location>
        <begin position="245"/>
        <end position="268"/>
    </location>
</feature>
<evidence type="ECO:0000313" key="2">
    <source>
        <dbReference type="EMBL" id="OQE42381.1"/>
    </source>
</evidence>
<organism evidence="2 3">
    <name type="scientific">Penicillium coprophilum</name>
    <dbReference type="NCBI Taxonomy" id="36646"/>
    <lineage>
        <taxon>Eukaryota</taxon>
        <taxon>Fungi</taxon>
        <taxon>Dikarya</taxon>
        <taxon>Ascomycota</taxon>
        <taxon>Pezizomycotina</taxon>
        <taxon>Eurotiomycetes</taxon>
        <taxon>Eurotiomycetidae</taxon>
        <taxon>Eurotiales</taxon>
        <taxon>Aspergillaceae</taxon>
        <taxon>Penicillium</taxon>
    </lineage>
</organism>